<reference evidence="1 2" key="1">
    <citation type="submission" date="2024-02" db="EMBL/GenBank/DDBJ databases">
        <authorList>
            <person name="Daric V."/>
            <person name="Darras S."/>
        </authorList>
    </citation>
    <scope>NUCLEOTIDE SEQUENCE [LARGE SCALE GENOMIC DNA]</scope>
</reference>
<protein>
    <submittedName>
        <fullName evidence="1">Uncharacterized protein</fullName>
    </submittedName>
</protein>
<sequence length="548" mass="60944">MNVSTNASVFTHRRAFMNRKCPGYLKAGIRTLRESLDDVSDDASSDAGSIHSTTSSRSYRTWKRAQIKRRKAKSDQTRSLCGDAVGRQSSPQCSFDPFTFDIRKTPISSPLDLQNASHIRKDFKHLQHSSSVNMETAPEKLEYKAYNELSTIIQSPVEPYYSSSDLEDFSVDDDDVKQEEYISPLKQWLSVDEHKDTRDWLISGSFNHMDDQSLPLTALASQSQHIDTIMPLVITSRIACNETAGGLNDFLSMISSENVLPGCYGQADSKEITVEEIRKVDDIYDEPIEETEKVSQIASSTPTNLKNLPHLSEAQKNEISTISHILSPNFTGDKSFMEFVNDNQNGSIGMFGSGDFTNQTQEDHSTCEKDNNYFSIRDNNCGLNLEQTVEGSLQKHLLCDYSDKSEPPDQKIAKGTSCPCSSLTPNVAAAEQHGPISNCEGKDCYEDITKDKNINDCNGSVDEEFHDKTLENVLISKDNCENVYKCNAKHLSQSKGEKLFETEGVLAATANEQIVVKNPPTSRNTFRPKTLPATAVSKDSLCCCCSTM</sequence>
<keyword evidence="2" id="KW-1185">Reference proteome</keyword>
<evidence type="ECO:0000313" key="1">
    <source>
        <dbReference type="EMBL" id="CAK8676213.1"/>
    </source>
</evidence>
<evidence type="ECO:0000313" key="2">
    <source>
        <dbReference type="Proteomes" id="UP001642483"/>
    </source>
</evidence>
<dbReference type="EMBL" id="CAWYQH010000024">
    <property type="protein sequence ID" value="CAK8676213.1"/>
    <property type="molecule type" value="Genomic_DNA"/>
</dbReference>
<organism evidence="1 2">
    <name type="scientific">Clavelina lepadiformis</name>
    <name type="common">Light-bulb sea squirt</name>
    <name type="synonym">Ascidia lepadiformis</name>
    <dbReference type="NCBI Taxonomy" id="159417"/>
    <lineage>
        <taxon>Eukaryota</taxon>
        <taxon>Metazoa</taxon>
        <taxon>Chordata</taxon>
        <taxon>Tunicata</taxon>
        <taxon>Ascidiacea</taxon>
        <taxon>Aplousobranchia</taxon>
        <taxon>Clavelinidae</taxon>
        <taxon>Clavelina</taxon>
    </lineage>
</organism>
<gene>
    <name evidence="1" type="ORF">CVLEPA_LOCUS5687</name>
</gene>
<proteinExistence type="predicted"/>
<name>A0ABP0FBL9_CLALP</name>
<comment type="caution">
    <text evidence="1">The sequence shown here is derived from an EMBL/GenBank/DDBJ whole genome shotgun (WGS) entry which is preliminary data.</text>
</comment>
<dbReference type="Proteomes" id="UP001642483">
    <property type="component" value="Unassembled WGS sequence"/>
</dbReference>
<accession>A0ABP0FBL9</accession>